<feature type="compositionally biased region" description="Polar residues" evidence="1">
    <location>
        <begin position="27"/>
        <end position="50"/>
    </location>
</feature>
<gene>
    <name evidence="3" type="ORF">ZHD862_LOCUS10902</name>
</gene>
<name>A0A814EH87_9BILA</name>
<dbReference type="EMBL" id="CAJNOT010000399">
    <property type="protein sequence ID" value="CAF0969006.1"/>
    <property type="molecule type" value="Genomic_DNA"/>
</dbReference>
<evidence type="ECO:0000256" key="1">
    <source>
        <dbReference type="SAM" id="MobiDB-lite"/>
    </source>
</evidence>
<comment type="caution">
    <text evidence="3">The sequence shown here is derived from an EMBL/GenBank/DDBJ whole genome shotgun (WGS) entry which is preliminary data.</text>
</comment>
<protein>
    <recommendedName>
        <fullName evidence="2">ADP ribosyltransferase domain-containing protein</fullName>
    </recommendedName>
</protein>
<dbReference type="Pfam" id="PF03496">
    <property type="entry name" value="ADPrib_exo_Tox"/>
    <property type="match status" value="1"/>
</dbReference>
<feature type="region of interest" description="Disordered" evidence="1">
    <location>
        <begin position="1"/>
        <end position="50"/>
    </location>
</feature>
<proteinExistence type="predicted"/>
<sequence>MFSKIKKLAKTSPSPVTSKDAIAPSLSPVTSKDSTGSSHSPVTSKDSSASSPYTTVALSQIVENFRILWLDANIDKTNPDCCNTLTRLRRVVSTVDTFTDVDPCVNFLKNIHDEKVFMIVSGRLGENIIPIIHSMTQLDSVFVFCSNKARYEHLMTAWPKVKGILTHIDTICKSLYQTAHHFNQDSMPMSFLSASGTSSSGSILNQSDLNFMYGQLFKEILLDINEDDEQSIKELAQYCREKYSNNQVELEKIDQFEREYHQYPPIWWYTCECFIYHMLNRALGTLDVDIILKMGFFIRDLHRDLEKLHSENIHRYKGQSLTVYRGQTFINAKFEKLKKMKGGLISFNNFLSTSQNEDVSINFSRRGLEKKPDSVGVLFHMTIDLEMSAIPFAAIEKTSSFESEKEVLFSTHSIFRVGEITPIDKKNSLWRINLTITNEINSKLRVLISNMREEIGTAKGWYRLNELLIKLGELDKAQKVCNLLKQKDGEACNPMLYAQLAQIARGKGECDEAAELYDKSIQFNKQSSKINKMESL</sequence>
<dbReference type="GO" id="GO:0005576">
    <property type="term" value="C:extracellular region"/>
    <property type="evidence" value="ECO:0007669"/>
    <property type="project" value="InterPro"/>
</dbReference>
<dbReference type="InterPro" id="IPR011990">
    <property type="entry name" value="TPR-like_helical_dom_sf"/>
</dbReference>
<accession>A0A814EH87</accession>
<dbReference type="AlphaFoldDB" id="A0A814EH87"/>
<dbReference type="InterPro" id="IPR003540">
    <property type="entry name" value="ADP-ribosyltransferase"/>
</dbReference>
<dbReference type="Gene3D" id="1.25.40.10">
    <property type="entry name" value="Tetratricopeptide repeat domain"/>
    <property type="match status" value="1"/>
</dbReference>
<feature type="domain" description="ADP ribosyltransferase" evidence="2">
    <location>
        <begin position="319"/>
        <end position="427"/>
    </location>
</feature>
<evidence type="ECO:0000313" key="3">
    <source>
        <dbReference type="EMBL" id="CAF0969006.1"/>
    </source>
</evidence>
<reference evidence="3" key="1">
    <citation type="submission" date="2021-02" db="EMBL/GenBank/DDBJ databases">
        <authorList>
            <person name="Nowell W R."/>
        </authorList>
    </citation>
    <scope>NUCLEOTIDE SEQUENCE</scope>
</reference>
<dbReference type="SUPFAM" id="SSF56399">
    <property type="entry name" value="ADP-ribosylation"/>
    <property type="match status" value="1"/>
</dbReference>
<dbReference type="Proteomes" id="UP000663864">
    <property type="component" value="Unassembled WGS sequence"/>
</dbReference>
<dbReference type="SUPFAM" id="SSF48452">
    <property type="entry name" value="TPR-like"/>
    <property type="match status" value="1"/>
</dbReference>
<dbReference type="PROSITE" id="PS51996">
    <property type="entry name" value="TR_MART"/>
    <property type="match status" value="1"/>
</dbReference>
<evidence type="ECO:0000313" key="4">
    <source>
        <dbReference type="Proteomes" id="UP000663864"/>
    </source>
</evidence>
<dbReference type="Gene3D" id="3.90.176.10">
    <property type="entry name" value="Toxin ADP-ribosyltransferase, Chain A, domain 1"/>
    <property type="match status" value="1"/>
</dbReference>
<organism evidence="3 4">
    <name type="scientific">Rotaria sordida</name>
    <dbReference type="NCBI Taxonomy" id="392033"/>
    <lineage>
        <taxon>Eukaryota</taxon>
        <taxon>Metazoa</taxon>
        <taxon>Spiralia</taxon>
        <taxon>Gnathifera</taxon>
        <taxon>Rotifera</taxon>
        <taxon>Eurotatoria</taxon>
        <taxon>Bdelloidea</taxon>
        <taxon>Philodinida</taxon>
        <taxon>Philodinidae</taxon>
        <taxon>Rotaria</taxon>
    </lineage>
</organism>
<evidence type="ECO:0000259" key="2">
    <source>
        <dbReference type="Pfam" id="PF03496"/>
    </source>
</evidence>